<comment type="caution">
    <text evidence="1">The sequence shown here is derived from an EMBL/GenBank/DDBJ whole genome shotgun (WGS) entry which is preliminary data.</text>
</comment>
<evidence type="ECO:0000313" key="2">
    <source>
        <dbReference type="Proteomes" id="UP001163321"/>
    </source>
</evidence>
<accession>A0ACC0WH60</accession>
<dbReference type="Proteomes" id="UP001163321">
    <property type="component" value="Chromosome 13"/>
</dbReference>
<gene>
    <name evidence="1" type="ORF">PsorP6_013056</name>
</gene>
<name>A0ACC0WH60_9STRA</name>
<evidence type="ECO:0000313" key="1">
    <source>
        <dbReference type="EMBL" id="KAI9917927.1"/>
    </source>
</evidence>
<sequence>MAHPEERQWRIGPRQVPRSRRTVDGKALSTNETHPLASSTTKPAAPPALDERLVTTTRARSVSNPALVVLQDGDVDPLGALVPCASENKSAWQRAARDDTVTTTTREHPRAPSLTMKHQWKQAADEFVAQGQDETVKRHAHRSQARDEVERARACPLSTKEETGSEQTTTLWQHARARLDELEHGSCVDRIQVRGETAHGRDMAQRHDPSHVKAMETTLRAKWAQKQKVEALRIAIKCVKVLADTDTRPHVYPYMFRRVSDVLDTFGTLVFERIRAQASEDETGHALPEPLGDHFTSADINVQATETCRNWFYKSACIRELLPRIYIEIALLGCYRFLCDHEYPQIVARLVNMIKGLGDPLIAVYARLYLSLTSSELLRASDQTRVVTSSVLDYFYAFHWYRQNKLQHWVRHHAMDEIQYLALHSPAVQWLLQCLAIGATSDVFETLLAHYQAYVANSMVLYHLCASFPATFYASTPSIILDLIHTASSSHLSKHHLYSLVMTQLSAVPTIAGAEPGGKWHFLNQAWSFLTSQTDVTAVIECAAATMKLVLAHFSPHEAHLLLTDVVRHVNAASSQAWTAETYHFLAALIETTVTGARQHAAVFVQIIPSTAFLTLLELLKREASVQVAKKVLRASVEGTTRTFRLAVVGRAAAVAHTLFVLSCRVHDALDALSTEAERSDVSCHLEAFLTRLGDLEDEQRTRTERAYHAQAEALLMLYTDCRRAFYKLQKIQVVLSTLVLRLAMEMHRHRGGRARTRRNLVHSCLAFAHITLPSLEAPRRKLQLLIVAANVALVTNCIPHIDALLKAAIGLVAELDLSDKGIPLDHVVHLIAYVVNVVMYAPSFHANDAFYYVHALEKATLERIVWPSSLDAQVARIQVVLSLLQVYVLWGQPSLPLRGASIDSNHLLYGGDEAFETQVQLRFNAMMTQGIQAIEALNDETEQGLTMAIELMLDLVNLVTPVLTDELDRKKLRACLAFLGKSMTDVHGKLHLLKHTTALTWYFDHTRLYVATLMRERADATTEKRMKATRQALAETLDHLVV</sequence>
<proteinExistence type="predicted"/>
<protein>
    <submittedName>
        <fullName evidence="1">Uncharacterized protein</fullName>
    </submittedName>
</protein>
<organism evidence="1 2">
    <name type="scientific">Peronosclerospora sorghi</name>
    <dbReference type="NCBI Taxonomy" id="230839"/>
    <lineage>
        <taxon>Eukaryota</taxon>
        <taxon>Sar</taxon>
        <taxon>Stramenopiles</taxon>
        <taxon>Oomycota</taxon>
        <taxon>Peronosporomycetes</taxon>
        <taxon>Peronosporales</taxon>
        <taxon>Peronosporaceae</taxon>
        <taxon>Peronosclerospora</taxon>
    </lineage>
</organism>
<keyword evidence="2" id="KW-1185">Reference proteome</keyword>
<dbReference type="EMBL" id="CM047592">
    <property type="protein sequence ID" value="KAI9917927.1"/>
    <property type="molecule type" value="Genomic_DNA"/>
</dbReference>
<reference evidence="1 2" key="1">
    <citation type="journal article" date="2022" name="bioRxiv">
        <title>The genome of the oomycete Peronosclerospora sorghi, a cosmopolitan pathogen of maize and sorghum, is inflated with dispersed pseudogenes.</title>
        <authorList>
            <person name="Fletcher K."/>
            <person name="Martin F."/>
            <person name="Isakeit T."/>
            <person name="Cavanaugh K."/>
            <person name="Magill C."/>
            <person name="Michelmore R."/>
        </authorList>
    </citation>
    <scope>NUCLEOTIDE SEQUENCE [LARGE SCALE GENOMIC DNA]</scope>
    <source>
        <strain evidence="1">P6</strain>
    </source>
</reference>